<dbReference type="FunFam" id="1.10.510.10:FF:000146">
    <property type="entry name" value="LRR receptor-like serine/threonine-protein kinase IOS1"/>
    <property type="match status" value="1"/>
</dbReference>
<evidence type="ECO:0000256" key="9">
    <source>
        <dbReference type="ARBA" id="ARBA00022989"/>
    </source>
</evidence>
<dbReference type="CDD" id="cd14066">
    <property type="entry name" value="STKc_IRAK"/>
    <property type="match status" value="1"/>
</dbReference>
<feature type="binding site" evidence="12">
    <location>
        <position position="71"/>
    </location>
    <ligand>
        <name>ATP</name>
        <dbReference type="ChEBI" id="CHEBI:30616"/>
    </ligand>
</feature>
<dbReference type="InterPro" id="IPR008271">
    <property type="entry name" value="Ser/Thr_kinase_AS"/>
</dbReference>
<dbReference type="PROSITE" id="PS00107">
    <property type="entry name" value="PROTEIN_KINASE_ATP"/>
    <property type="match status" value="2"/>
</dbReference>
<dbReference type="GO" id="GO:0004714">
    <property type="term" value="F:transmembrane receptor protein tyrosine kinase activity"/>
    <property type="evidence" value="ECO:0007669"/>
    <property type="project" value="InterPro"/>
</dbReference>
<dbReference type="SUPFAM" id="SSF56112">
    <property type="entry name" value="Protein kinase-like (PK-like)"/>
    <property type="match status" value="2"/>
</dbReference>
<evidence type="ECO:0000256" key="12">
    <source>
        <dbReference type="PROSITE-ProRule" id="PRU10141"/>
    </source>
</evidence>
<keyword evidence="4" id="KW-0808">Transferase</keyword>
<reference evidence="14" key="1">
    <citation type="submission" date="2022-12" db="EMBL/GenBank/DDBJ databases">
        <title>Draft genome assemblies for two species of Escallonia (Escalloniales).</title>
        <authorList>
            <person name="Chanderbali A."/>
            <person name="Dervinis C."/>
            <person name="Anghel I."/>
            <person name="Soltis D."/>
            <person name="Soltis P."/>
            <person name="Zapata F."/>
        </authorList>
    </citation>
    <scope>NUCLEOTIDE SEQUENCE</scope>
    <source>
        <strain evidence="14">UCBG92.1500</strain>
        <tissue evidence="14">Leaf</tissue>
    </source>
</reference>
<feature type="binding site" evidence="12">
    <location>
        <position position="414"/>
    </location>
    <ligand>
        <name>ATP</name>
        <dbReference type="ChEBI" id="CHEBI:30616"/>
    </ligand>
</feature>
<organism evidence="14 15">
    <name type="scientific">Escallonia rubra</name>
    <dbReference type="NCBI Taxonomy" id="112253"/>
    <lineage>
        <taxon>Eukaryota</taxon>
        <taxon>Viridiplantae</taxon>
        <taxon>Streptophyta</taxon>
        <taxon>Embryophyta</taxon>
        <taxon>Tracheophyta</taxon>
        <taxon>Spermatophyta</taxon>
        <taxon>Magnoliopsida</taxon>
        <taxon>eudicotyledons</taxon>
        <taxon>Gunneridae</taxon>
        <taxon>Pentapetalae</taxon>
        <taxon>asterids</taxon>
        <taxon>campanulids</taxon>
        <taxon>Escalloniales</taxon>
        <taxon>Escalloniaceae</taxon>
        <taxon>Escallonia</taxon>
    </lineage>
</organism>
<dbReference type="GO" id="GO:0009506">
    <property type="term" value="C:plasmodesma"/>
    <property type="evidence" value="ECO:0007669"/>
    <property type="project" value="TreeGrafter"/>
</dbReference>
<keyword evidence="7" id="KW-0418">Kinase</keyword>
<evidence type="ECO:0000256" key="3">
    <source>
        <dbReference type="ARBA" id="ARBA00022553"/>
    </source>
</evidence>
<evidence type="ECO:0000259" key="13">
    <source>
        <dbReference type="PROSITE" id="PS50011"/>
    </source>
</evidence>
<evidence type="ECO:0000256" key="1">
    <source>
        <dbReference type="ARBA" id="ARBA00004167"/>
    </source>
</evidence>
<dbReference type="Pfam" id="PF07714">
    <property type="entry name" value="PK_Tyr_Ser-Thr"/>
    <property type="match status" value="2"/>
</dbReference>
<dbReference type="PANTHER" id="PTHR27003">
    <property type="entry name" value="OS07G0166700 PROTEIN"/>
    <property type="match status" value="1"/>
</dbReference>
<comment type="subcellular location">
    <subcellularLocation>
        <location evidence="1">Membrane</location>
        <topology evidence="1">Single-pass membrane protein</topology>
    </subcellularLocation>
</comment>
<evidence type="ECO:0000256" key="6">
    <source>
        <dbReference type="ARBA" id="ARBA00022741"/>
    </source>
</evidence>
<evidence type="ECO:0000313" key="15">
    <source>
        <dbReference type="Proteomes" id="UP001187471"/>
    </source>
</evidence>
<keyword evidence="5" id="KW-0812">Transmembrane</keyword>
<name>A0AA88QRD7_9ASTE</name>
<evidence type="ECO:0000256" key="11">
    <source>
        <dbReference type="ARBA" id="ARBA00023170"/>
    </source>
</evidence>
<dbReference type="PROSITE" id="PS50011">
    <property type="entry name" value="PROTEIN_KINASE_DOM"/>
    <property type="match status" value="2"/>
</dbReference>
<feature type="domain" description="Protein kinase" evidence="13">
    <location>
        <begin position="40"/>
        <end position="324"/>
    </location>
</feature>
<protein>
    <recommendedName>
        <fullName evidence="13">Protein kinase domain-containing protein</fullName>
    </recommendedName>
</protein>
<dbReference type="Proteomes" id="UP001187471">
    <property type="component" value="Unassembled WGS sequence"/>
</dbReference>
<dbReference type="Gene3D" id="3.30.200.20">
    <property type="entry name" value="Phosphorylase Kinase, domain 1"/>
    <property type="match status" value="2"/>
</dbReference>
<feature type="domain" description="Protein kinase" evidence="13">
    <location>
        <begin position="376"/>
        <end position="608"/>
    </location>
</feature>
<evidence type="ECO:0000256" key="5">
    <source>
        <dbReference type="ARBA" id="ARBA00022692"/>
    </source>
</evidence>
<keyword evidence="8 12" id="KW-0067">ATP-binding</keyword>
<evidence type="ECO:0000313" key="14">
    <source>
        <dbReference type="EMBL" id="KAK2974587.1"/>
    </source>
</evidence>
<evidence type="ECO:0000256" key="2">
    <source>
        <dbReference type="ARBA" id="ARBA00022527"/>
    </source>
</evidence>
<evidence type="ECO:0000256" key="10">
    <source>
        <dbReference type="ARBA" id="ARBA00023136"/>
    </source>
</evidence>
<dbReference type="GO" id="GO:0005524">
    <property type="term" value="F:ATP binding"/>
    <property type="evidence" value="ECO:0007669"/>
    <property type="project" value="UniProtKB-UniRule"/>
</dbReference>
<keyword evidence="6 12" id="KW-0547">Nucleotide-binding</keyword>
<dbReference type="PROSITE" id="PS00108">
    <property type="entry name" value="PROTEIN_KINASE_ST"/>
    <property type="match status" value="2"/>
</dbReference>
<dbReference type="EMBL" id="JAVXUO010002302">
    <property type="protein sequence ID" value="KAK2974587.1"/>
    <property type="molecule type" value="Genomic_DNA"/>
</dbReference>
<gene>
    <name evidence="14" type="ORF">RJ640_025236</name>
</gene>
<evidence type="ECO:0000256" key="4">
    <source>
        <dbReference type="ARBA" id="ARBA00022679"/>
    </source>
</evidence>
<dbReference type="InterPro" id="IPR001245">
    <property type="entry name" value="Ser-Thr/Tyr_kinase_cat_dom"/>
</dbReference>
<keyword evidence="10" id="KW-0472">Membrane</keyword>
<keyword evidence="15" id="KW-1185">Reference proteome</keyword>
<keyword evidence="2" id="KW-0723">Serine/threonine-protein kinase</keyword>
<dbReference type="InterPro" id="IPR011009">
    <property type="entry name" value="Kinase-like_dom_sf"/>
</dbReference>
<sequence length="608" mass="68283">MQRPDEEAKSGQGIKQPSFLPEKGCLRFSLAEIHSASQNFDDALILGKGGFGNVYKGPVNIDNVESMVAIKRLNSTSSQGALEFWTEIQMLSKFRHCHLVSLIGYCDEQNEMILVYEYMCNGTLADHLHKVGKNGNPPLSWVQRLKICIGSARGLDYLHTGTGIQHRVIHRDVKSSNILLDEHWAAKVSDFGLSKIGPANQSFSYVSTNVKGTHGYLDPEYFLTYRLTRKTDVYAFGVVLFEVLSGRPAVDARLNEKQLGLAAWARRCVKDGKVERIVDPNLREGRVSPKSLGKFVKIADRCLRRRPEERPTMAHVVACLELALKLQDGWDSSNVGGETFSTKVRLFFLCASPVTTDQPCFRKFSFAELKGITKNFSMDRVLGEGGFGMTFKGAINGVTYSPWTVGTGMVVAVKRFNTDLLKGLKRGQPEVAHFQKLIHPNLVKLFGYCLEDEEFLLVYEYMKHGSLDNYLFKDDADAALPWAKRLKIAIGAAQGLAFLHTITKQLVYFDFKASNVLLDKDFNAKLCDFGLTELDHLANNNVDHDDVESFDSVTRFCTMYSVAPEYLECDAGEWNMKRDVHGFGFILLQLLTRQKIDRKHTPGSVDWA</sequence>
<dbReference type="GO" id="GO:0005886">
    <property type="term" value="C:plasma membrane"/>
    <property type="evidence" value="ECO:0007669"/>
    <property type="project" value="TreeGrafter"/>
</dbReference>
<dbReference type="Gene3D" id="1.10.510.10">
    <property type="entry name" value="Transferase(Phosphotransferase) domain 1"/>
    <property type="match status" value="2"/>
</dbReference>
<dbReference type="InterPro" id="IPR000719">
    <property type="entry name" value="Prot_kinase_dom"/>
</dbReference>
<keyword evidence="11" id="KW-0675">Receptor</keyword>
<dbReference type="FunFam" id="3.30.200.20:FF:000039">
    <property type="entry name" value="receptor-like protein kinase FERONIA"/>
    <property type="match status" value="1"/>
</dbReference>
<keyword evidence="9" id="KW-1133">Transmembrane helix</keyword>
<proteinExistence type="predicted"/>
<dbReference type="InterPro" id="IPR017441">
    <property type="entry name" value="Protein_kinase_ATP_BS"/>
</dbReference>
<dbReference type="InterPro" id="IPR045272">
    <property type="entry name" value="ANXUR1/2-like"/>
</dbReference>
<dbReference type="GO" id="GO:0004674">
    <property type="term" value="F:protein serine/threonine kinase activity"/>
    <property type="evidence" value="ECO:0007669"/>
    <property type="project" value="UniProtKB-KW"/>
</dbReference>
<dbReference type="AlphaFoldDB" id="A0AA88QRD7"/>
<keyword evidence="3" id="KW-0597">Phosphoprotein</keyword>
<dbReference type="PANTHER" id="PTHR27003:SF408">
    <property type="entry name" value="PROTEIN KINASE DOMAIN-CONTAINING PROTEIN"/>
    <property type="match status" value="1"/>
</dbReference>
<evidence type="ECO:0000256" key="7">
    <source>
        <dbReference type="ARBA" id="ARBA00022777"/>
    </source>
</evidence>
<evidence type="ECO:0000256" key="8">
    <source>
        <dbReference type="ARBA" id="ARBA00022840"/>
    </source>
</evidence>
<accession>A0AA88QRD7</accession>
<dbReference type="SMART" id="SM00220">
    <property type="entry name" value="S_TKc"/>
    <property type="match status" value="2"/>
</dbReference>
<comment type="caution">
    <text evidence="14">The sequence shown here is derived from an EMBL/GenBank/DDBJ whole genome shotgun (WGS) entry which is preliminary data.</text>
</comment>